<evidence type="ECO:0000313" key="5">
    <source>
        <dbReference type="Proteomes" id="UP000697995"/>
    </source>
</evidence>
<keyword evidence="1" id="KW-0812">Transmembrane</keyword>
<dbReference type="Proteomes" id="UP000697995">
    <property type="component" value="Unassembled WGS sequence"/>
</dbReference>
<comment type="caution">
    <text evidence="4">The sequence shown here is derived from an EMBL/GenBank/DDBJ whole genome shotgun (WGS) entry which is preliminary data.</text>
</comment>
<name>A0ABS1D7F7_9PROT</name>
<organism evidence="4 5">
    <name type="scientific">Paracraurococcus ruber</name>
    <dbReference type="NCBI Taxonomy" id="77675"/>
    <lineage>
        <taxon>Bacteria</taxon>
        <taxon>Pseudomonadati</taxon>
        <taxon>Pseudomonadota</taxon>
        <taxon>Alphaproteobacteria</taxon>
        <taxon>Acetobacterales</taxon>
        <taxon>Roseomonadaceae</taxon>
        <taxon>Paracraurococcus</taxon>
    </lineage>
</organism>
<dbReference type="InterPro" id="IPR013424">
    <property type="entry name" value="Ice-binding_C"/>
</dbReference>
<dbReference type="EMBL" id="NRSG01000724">
    <property type="protein sequence ID" value="MBK1662744.1"/>
    <property type="molecule type" value="Genomic_DNA"/>
</dbReference>
<dbReference type="RefSeq" id="WP_133223297.1">
    <property type="nucleotide sequence ID" value="NZ_NRSG01000724.1"/>
</dbReference>
<reference evidence="4 5" key="1">
    <citation type="journal article" date="2020" name="Microorganisms">
        <title>Osmotic Adaptation and Compatible Solute Biosynthesis of Phototrophic Bacteria as Revealed from Genome Analyses.</title>
        <authorList>
            <person name="Imhoff J.F."/>
            <person name="Rahn T."/>
            <person name="Kunzel S."/>
            <person name="Keller A."/>
            <person name="Neulinger S.C."/>
        </authorList>
    </citation>
    <scope>NUCLEOTIDE SEQUENCE [LARGE SCALE GENOMIC DNA]</scope>
    <source>
        <strain evidence="4 5">DSM 15382</strain>
    </source>
</reference>
<feature type="signal peptide" evidence="2">
    <location>
        <begin position="1"/>
        <end position="25"/>
    </location>
</feature>
<dbReference type="NCBIfam" id="TIGR02595">
    <property type="entry name" value="PEP_CTERM"/>
    <property type="match status" value="1"/>
</dbReference>
<proteinExistence type="predicted"/>
<evidence type="ECO:0000313" key="4">
    <source>
        <dbReference type="EMBL" id="MBK1662744.1"/>
    </source>
</evidence>
<gene>
    <name evidence="4" type="ORF">CKO45_31730</name>
</gene>
<feature type="chain" id="PRO_5045991300" description="Ice-binding protein C-terminal domain-containing protein" evidence="2">
    <location>
        <begin position="26"/>
        <end position="238"/>
    </location>
</feature>
<evidence type="ECO:0000259" key="3">
    <source>
        <dbReference type="Pfam" id="PF07589"/>
    </source>
</evidence>
<evidence type="ECO:0000256" key="2">
    <source>
        <dbReference type="SAM" id="SignalP"/>
    </source>
</evidence>
<keyword evidence="5" id="KW-1185">Reference proteome</keyword>
<feature type="transmembrane region" description="Helical" evidence="1">
    <location>
        <begin position="215"/>
        <end position="232"/>
    </location>
</feature>
<sequence length="238" mass="23992">MQFARLIGAGLIAGATLFGTQTAQAAGLILTAFDRTGTVTTNVIPGGPRTVQLNQGTPVTLGTAPDTATIRVFTFPSSPSGSLSINEGYLFITSDGTKNGTIYGIANFFNASLATPAGVFSGPGVAYNSGRNIDTLFRNVGALAGILDLPTTRFAQEVKVPAPPTVSTPINPNLFGALYLPGTGDAGGSTSAAFPPGGAAFGYIFATNGTIIPEPATAALLGAGLLGMLGIARRRRAA</sequence>
<keyword evidence="1" id="KW-1133">Transmembrane helix</keyword>
<accession>A0ABS1D7F7</accession>
<keyword evidence="1" id="KW-0472">Membrane</keyword>
<protein>
    <recommendedName>
        <fullName evidence="3">Ice-binding protein C-terminal domain-containing protein</fullName>
    </recommendedName>
</protein>
<evidence type="ECO:0000256" key="1">
    <source>
        <dbReference type="SAM" id="Phobius"/>
    </source>
</evidence>
<dbReference type="Pfam" id="PF07589">
    <property type="entry name" value="PEP-CTERM"/>
    <property type="match status" value="1"/>
</dbReference>
<keyword evidence="2" id="KW-0732">Signal</keyword>
<feature type="domain" description="Ice-binding protein C-terminal" evidence="3">
    <location>
        <begin position="212"/>
        <end position="236"/>
    </location>
</feature>